<feature type="domain" description="Proline utilization A proline dehydrogenase N-terminal" evidence="9">
    <location>
        <begin position="13"/>
        <end position="51"/>
    </location>
</feature>
<keyword evidence="2 5" id="KW-0560">Oxidoreductase</keyword>
<dbReference type="GO" id="GO:0003842">
    <property type="term" value="F:L-glutamate gamma-semialdehyde dehydrogenase activity"/>
    <property type="evidence" value="ECO:0007669"/>
    <property type="project" value="UniProtKB-EC"/>
</dbReference>
<evidence type="ECO:0000259" key="8">
    <source>
        <dbReference type="Pfam" id="PF14850"/>
    </source>
</evidence>
<dbReference type="PANTHER" id="PTHR42862:SF1">
    <property type="entry name" value="DELTA-1-PYRROLINE-5-CARBOXYLATE DEHYDROGENASE 2, ISOFORM A-RELATED"/>
    <property type="match status" value="1"/>
</dbReference>
<comment type="similarity">
    <text evidence="5">In the C-terminal section; belongs to the aldehyde dehydrogenase family.</text>
</comment>
<dbReference type="Pfam" id="PF01619">
    <property type="entry name" value="Pro_dh"/>
    <property type="match status" value="1"/>
</dbReference>
<evidence type="ECO:0000256" key="4">
    <source>
        <dbReference type="ARBA" id="ARBA00048142"/>
    </source>
</evidence>
<gene>
    <name evidence="10" type="primary">putA</name>
    <name evidence="10" type="ORF">JHX87_16010</name>
</gene>
<dbReference type="Gene3D" id="1.20.5.460">
    <property type="entry name" value="Single helix bin"/>
    <property type="match status" value="1"/>
</dbReference>
<feature type="domain" description="Proline dehydrogenase" evidence="7">
    <location>
        <begin position="178"/>
        <end position="470"/>
    </location>
</feature>
<dbReference type="EMBL" id="CP067136">
    <property type="protein sequence ID" value="WCR06951.1"/>
    <property type="molecule type" value="Genomic_DNA"/>
</dbReference>
<feature type="domain" description="Aldehyde dehydrogenase" evidence="6">
    <location>
        <begin position="548"/>
        <end position="974"/>
    </location>
</feature>
<dbReference type="InterPro" id="IPR016161">
    <property type="entry name" value="Ald_DH/histidinol_DH"/>
</dbReference>
<keyword evidence="11" id="KW-1185">Reference proteome</keyword>
<keyword evidence="5" id="KW-0805">Transcription regulation</keyword>
<keyword evidence="5" id="KW-0238">DNA-binding</keyword>
<dbReference type="InterPro" id="IPR016160">
    <property type="entry name" value="Ald_DH_CS_CYS"/>
</dbReference>
<accession>A0ABY7SLU1</accession>
<dbReference type="NCBIfam" id="NF008869">
    <property type="entry name" value="PRK11904.1"/>
    <property type="match status" value="1"/>
</dbReference>
<protein>
    <recommendedName>
        <fullName evidence="5">Bifunctional protein PutA</fullName>
    </recommendedName>
    <domain>
        <recommendedName>
            <fullName evidence="5">Proline dehydrogenase</fullName>
            <ecNumber evidence="5">1.5.5.2</ecNumber>
        </recommendedName>
        <alternativeName>
            <fullName evidence="5">Proline oxidase</fullName>
        </alternativeName>
    </domain>
    <domain>
        <recommendedName>
            <fullName evidence="5">Delta-1-pyrroline-5-carboxylate dehydrogenase</fullName>
            <shortName evidence="5">P5C dehydrogenase</shortName>
            <ecNumber evidence="5">1.2.1.88</ecNumber>
        </recommendedName>
        <alternativeName>
            <fullName evidence="5">L-glutamate gamma-semialdehyde dehydrogenase</fullName>
        </alternativeName>
    </domain>
</protein>
<dbReference type="SUPFAM" id="SSF53720">
    <property type="entry name" value="ALDH-like"/>
    <property type="match status" value="1"/>
</dbReference>
<dbReference type="Proteomes" id="UP001219349">
    <property type="component" value="Chromosome"/>
</dbReference>
<feature type="domain" description="Proline dehydrogenase PutA" evidence="8">
    <location>
        <begin position="59"/>
        <end position="169"/>
    </location>
</feature>
<keyword evidence="5" id="KW-0274">FAD</keyword>
<dbReference type="InterPro" id="IPR050485">
    <property type="entry name" value="Proline_metab_enzyme"/>
</dbReference>
<dbReference type="RefSeq" id="WP_271883826.1">
    <property type="nucleotide sequence ID" value="NZ_CP067136.1"/>
</dbReference>
<evidence type="ECO:0000259" key="6">
    <source>
        <dbReference type="Pfam" id="PF00171"/>
    </source>
</evidence>
<evidence type="ECO:0000313" key="11">
    <source>
        <dbReference type="Proteomes" id="UP001219349"/>
    </source>
</evidence>
<dbReference type="InterPro" id="IPR029041">
    <property type="entry name" value="FAD-linked_oxidoreductase-like"/>
</dbReference>
<keyword evidence="5" id="KW-0285">Flavoprotein</keyword>
<evidence type="ECO:0000259" key="7">
    <source>
        <dbReference type="Pfam" id="PF01619"/>
    </source>
</evidence>
<dbReference type="Gene3D" id="3.40.309.10">
    <property type="entry name" value="Aldehyde Dehydrogenase, Chain A, domain 2"/>
    <property type="match status" value="1"/>
</dbReference>
<dbReference type="SUPFAM" id="SSF51730">
    <property type="entry name" value="FAD-linked oxidoreductase"/>
    <property type="match status" value="1"/>
</dbReference>
<dbReference type="GO" id="GO:0004657">
    <property type="term" value="F:proline dehydrogenase activity"/>
    <property type="evidence" value="ECO:0007669"/>
    <property type="project" value="UniProtKB-EC"/>
</dbReference>
<dbReference type="PANTHER" id="PTHR42862">
    <property type="entry name" value="DELTA-1-PYRROLINE-5-CARBOXYLATE DEHYDROGENASE 1, ISOFORM A-RELATED"/>
    <property type="match status" value="1"/>
</dbReference>
<evidence type="ECO:0000256" key="5">
    <source>
        <dbReference type="PIRNR" id="PIRNR000197"/>
    </source>
</evidence>
<organism evidence="10 11">
    <name type="scientific">Paracoccus fistulariae</name>
    <dbReference type="NCBI Taxonomy" id="658446"/>
    <lineage>
        <taxon>Bacteria</taxon>
        <taxon>Pseudomonadati</taxon>
        <taxon>Pseudomonadota</taxon>
        <taxon>Alphaproteobacteria</taxon>
        <taxon>Rhodobacterales</taxon>
        <taxon>Paracoccaceae</taxon>
        <taxon>Paracoccus</taxon>
    </lineage>
</organism>
<evidence type="ECO:0000256" key="1">
    <source>
        <dbReference type="ARBA" id="ARBA00004786"/>
    </source>
</evidence>
<dbReference type="InterPro" id="IPR015590">
    <property type="entry name" value="Aldehyde_DH_dom"/>
</dbReference>
<comment type="function">
    <text evidence="5">Oxidizes proline to glutamate for use as a carbon and nitrogen source.</text>
</comment>
<sequence>MSPTSLAAFTLDAKYRDEADLLPELIAQADLSEAERIAITARAADLVRRIRKEAKPSLMEHFLSEYGLSTREGVALMCLAEAMLRVPDKMTIDALIEDKIAPSDWGKHLGEASSSLVNASTWALMLTGKVLDDDQPGIAGTLRGAIRRLGEPVIRTAVGRAMREMGRQFVLGQTIDAALENARAYEKQGYTYSYDMLGEAAMTAEDAQRYAREYANAIAAIAKSCTKGSVEANPGISIKLSALHPRYEVAQEERVLQELVPVVLDLARKAKAGGMGMNIDAEEQDRLVISLKVIEAVLSDPSLAGWDGFGVVVQAYGKRAGQTIDWLYRTAQRLDRKIMVRLVKGAYWDTEIKRAQVEGFPGFTLFTNKSATDVSYIANARKLIGYADRIYPQFATHNAQSVAAILEMVGGINFEFQRLHGMGERLHDIVIRETKGRCRIYAPVGAHRDLLAYLVRRLLENGANSSFVHQIVDEEVTPEEVARDPFDELVTARPPATLVQPDDLFGAGRENSAGFDLTDEETLARIEKARSGDLPDAGPLTASDAMGTTRPVLNPATGESVAQVTEASAETVAQAIADARPWDAPAADRAAVLRRAADLYEENYGPIFAALGREAGKSLGDAVGELREAVDFLRYYAQQGEHRTEAPRGIITAISPWNFPLAIFTGQIAAALMAGNAVLAKPAEQTPVVAAIATRLLHQAGVPASALQLLPGDGATVGAALTGDARINGVVFTGSTDTAKIIARSMAKHMAPGTPLIAETGGLNAMIVDSTALPEQAVRDIVMSSFRSAGQRCSALRCLYVQEDVAPHLIQMLKGAMDELTVGDPWLLSTDVGPVIDDEAQDGISDYLSNNANRVLHKLDVPAQGHFIPPAMLQVSGIEDLEREIFGPVLHVATYRARDLDKVVAAINGRGFGLTFGLHTRIDSRVQEVTDAIHVGNIYVNRNQIGAIVGSQPFGGEGLSGTGPKAGGPLYLARFFAPELPQAEATEWVKNDDPARIAKALRDARPTAITENLMPGPTGELNRLTMLTRAPVLCLGPGTEAAQAQAVAVQSLGGQAVAAQGSLTPGDLRDIDGLSVVLWWGDRETGRTYADALAQRSGDIVPLVCSLPDLAYIAHERHLCVDTTAAGGNAALLAG</sequence>
<dbReference type="InterPro" id="IPR005933">
    <property type="entry name" value="PutA_C"/>
</dbReference>
<keyword evidence="5" id="KW-0804">Transcription</keyword>
<keyword evidence="5" id="KW-0678">Repressor</keyword>
<dbReference type="InterPro" id="IPR016162">
    <property type="entry name" value="Ald_DH_N"/>
</dbReference>
<reference evidence="10 11" key="1">
    <citation type="submission" date="2021-01" db="EMBL/GenBank/DDBJ databases">
        <title>Biogeographic distribution of Paracoccus.</title>
        <authorList>
            <person name="Hollensteiner J."/>
            <person name="Leineberger J."/>
            <person name="Brinkhoff T."/>
            <person name="Daniel R."/>
        </authorList>
    </citation>
    <scope>NUCLEOTIDE SEQUENCE [LARGE SCALE GENOMIC DNA]</scope>
    <source>
        <strain evidence="10 11">KCTC 22803</strain>
    </source>
</reference>
<dbReference type="InterPro" id="IPR002872">
    <property type="entry name" value="Proline_DH_dom"/>
</dbReference>
<dbReference type="PROSITE" id="PS00070">
    <property type="entry name" value="ALDEHYDE_DEHYDR_CYS"/>
    <property type="match status" value="1"/>
</dbReference>
<dbReference type="InterPro" id="IPR041349">
    <property type="entry name" value="PRODH"/>
</dbReference>
<dbReference type="EC" id="1.2.1.88" evidence="5"/>
<dbReference type="SUPFAM" id="SSF81935">
    <property type="entry name" value="N-terminal domain of bifunctional PutA protein"/>
    <property type="match status" value="1"/>
</dbReference>
<dbReference type="PIRSF" id="PIRSF000197">
    <property type="entry name" value="Bifunct_PutA"/>
    <property type="match status" value="1"/>
</dbReference>
<dbReference type="Gene3D" id="3.20.20.220">
    <property type="match status" value="1"/>
</dbReference>
<dbReference type="CDD" id="cd07125">
    <property type="entry name" value="ALDH_PutA-P5CDH"/>
    <property type="match status" value="1"/>
</dbReference>
<dbReference type="InterPro" id="IPR024089">
    <property type="entry name" value="PRODH_PutA_dom_I/II"/>
</dbReference>
<comment type="similarity">
    <text evidence="5">In the N-terminal section; belongs to the proline dehydrogenase family.</text>
</comment>
<dbReference type="Pfam" id="PF14850">
    <property type="entry name" value="Pro_dh-DNA_bdg"/>
    <property type="match status" value="1"/>
</dbReference>
<dbReference type="InterPro" id="IPR016163">
    <property type="entry name" value="Ald_DH_C"/>
</dbReference>
<comment type="pathway">
    <text evidence="5">Amino-acid degradation; L-proline degradation into L-glutamate; L-glutamate from L-proline: step 1/2.</text>
</comment>
<comment type="cofactor">
    <cofactor evidence="5">
        <name>FAD</name>
        <dbReference type="ChEBI" id="CHEBI:57692"/>
    </cofactor>
</comment>
<evidence type="ECO:0000259" key="9">
    <source>
        <dbReference type="Pfam" id="PF18327"/>
    </source>
</evidence>
<dbReference type="InterPro" id="IPR025703">
    <property type="entry name" value="Bifunct_PutA"/>
</dbReference>
<evidence type="ECO:0000256" key="3">
    <source>
        <dbReference type="ARBA" id="ARBA00023027"/>
    </source>
</evidence>
<dbReference type="EC" id="1.5.5.2" evidence="5"/>
<dbReference type="InterPro" id="IPR024082">
    <property type="entry name" value="PRODH_PutA_dom_II"/>
</dbReference>
<keyword evidence="5" id="KW-0642">Proline metabolism</keyword>
<dbReference type="Pfam" id="PF00171">
    <property type="entry name" value="Aldedh"/>
    <property type="match status" value="1"/>
</dbReference>
<comment type="catalytic activity">
    <reaction evidence="5">
        <text>L-proline + a quinone = (S)-1-pyrroline-5-carboxylate + a quinol + H(+)</text>
        <dbReference type="Rhea" id="RHEA:23784"/>
        <dbReference type="ChEBI" id="CHEBI:15378"/>
        <dbReference type="ChEBI" id="CHEBI:17388"/>
        <dbReference type="ChEBI" id="CHEBI:24646"/>
        <dbReference type="ChEBI" id="CHEBI:60039"/>
        <dbReference type="ChEBI" id="CHEBI:132124"/>
        <dbReference type="EC" id="1.5.5.2"/>
    </reaction>
</comment>
<dbReference type="Pfam" id="PF18327">
    <property type="entry name" value="PRODH"/>
    <property type="match status" value="1"/>
</dbReference>
<comment type="pathway">
    <text evidence="1 5">Amino-acid degradation; L-proline degradation into L-glutamate; L-glutamate from L-proline: step 2/2.</text>
</comment>
<keyword evidence="3 5" id="KW-0520">NAD</keyword>
<comment type="catalytic activity">
    <reaction evidence="4 5">
        <text>L-glutamate 5-semialdehyde + NAD(+) + H2O = L-glutamate + NADH + 2 H(+)</text>
        <dbReference type="Rhea" id="RHEA:30235"/>
        <dbReference type="ChEBI" id="CHEBI:15377"/>
        <dbReference type="ChEBI" id="CHEBI:15378"/>
        <dbReference type="ChEBI" id="CHEBI:29985"/>
        <dbReference type="ChEBI" id="CHEBI:57540"/>
        <dbReference type="ChEBI" id="CHEBI:57945"/>
        <dbReference type="ChEBI" id="CHEBI:58066"/>
        <dbReference type="EC" id="1.2.1.88"/>
    </reaction>
</comment>
<name>A0ABY7SLU1_9RHOB</name>
<dbReference type="NCBIfam" id="TIGR01238">
    <property type="entry name" value="D1pyr5carbox3"/>
    <property type="match status" value="1"/>
</dbReference>
<dbReference type="Gene3D" id="3.40.605.10">
    <property type="entry name" value="Aldehyde Dehydrogenase, Chain A, domain 1"/>
    <property type="match status" value="1"/>
</dbReference>
<evidence type="ECO:0000256" key="2">
    <source>
        <dbReference type="ARBA" id="ARBA00023002"/>
    </source>
</evidence>
<evidence type="ECO:0000313" key="10">
    <source>
        <dbReference type="EMBL" id="WCR06951.1"/>
    </source>
</evidence>
<proteinExistence type="inferred from homology"/>